<dbReference type="Pfam" id="PF04892">
    <property type="entry name" value="VanZ"/>
    <property type="match status" value="1"/>
</dbReference>
<protein>
    <submittedName>
        <fullName evidence="3">VanZ family protein</fullName>
    </submittedName>
</protein>
<feature type="transmembrane region" description="Helical" evidence="1">
    <location>
        <begin position="76"/>
        <end position="97"/>
    </location>
</feature>
<feature type="transmembrane region" description="Helical" evidence="1">
    <location>
        <begin position="103"/>
        <end position="121"/>
    </location>
</feature>
<dbReference type="InterPro" id="IPR006976">
    <property type="entry name" value="VanZ-like"/>
</dbReference>
<keyword evidence="4" id="KW-1185">Reference proteome</keyword>
<dbReference type="RefSeq" id="WP_276238671.1">
    <property type="nucleotide sequence ID" value="NZ_CP119989.1"/>
</dbReference>
<evidence type="ECO:0000256" key="1">
    <source>
        <dbReference type="SAM" id="Phobius"/>
    </source>
</evidence>
<keyword evidence="1" id="KW-0812">Transmembrane</keyword>
<feature type="transmembrane region" description="Helical" evidence="1">
    <location>
        <begin position="45"/>
        <end position="64"/>
    </location>
</feature>
<dbReference type="AlphaFoldDB" id="A0ABD5WU76"/>
<evidence type="ECO:0000259" key="2">
    <source>
        <dbReference type="Pfam" id="PF04892"/>
    </source>
</evidence>
<keyword evidence="1" id="KW-1133">Transmembrane helix</keyword>
<evidence type="ECO:0000313" key="4">
    <source>
        <dbReference type="Proteomes" id="UP001596388"/>
    </source>
</evidence>
<dbReference type="PANTHER" id="PTHR28008:SF1">
    <property type="entry name" value="DOMAIN PROTEIN, PUTATIVE (AFU_ORTHOLOGUE AFUA_3G10980)-RELATED"/>
    <property type="match status" value="1"/>
</dbReference>
<organism evidence="3 4">
    <name type="scientific">Halobaculum marinum</name>
    <dbReference type="NCBI Taxonomy" id="3031996"/>
    <lineage>
        <taxon>Archaea</taxon>
        <taxon>Methanobacteriati</taxon>
        <taxon>Methanobacteriota</taxon>
        <taxon>Stenosarchaea group</taxon>
        <taxon>Halobacteria</taxon>
        <taxon>Halobacteriales</taxon>
        <taxon>Haloferacaceae</taxon>
        <taxon>Halobaculum</taxon>
    </lineage>
</organism>
<evidence type="ECO:0000313" key="3">
    <source>
        <dbReference type="EMBL" id="MFC7096871.1"/>
    </source>
</evidence>
<feature type="domain" description="VanZ-like" evidence="2">
    <location>
        <begin position="68"/>
        <end position="122"/>
    </location>
</feature>
<name>A0ABD5WU76_9EURY</name>
<comment type="caution">
    <text evidence="3">The sequence shown here is derived from an EMBL/GenBank/DDBJ whole genome shotgun (WGS) entry which is preliminary data.</text>
</comment>
<gene>
    <name evidence="3" type="ORF">ACFQKD_06090</name>
</gene>
<proteinExistence type="predicted"/>
<dbReference type="PANTHER" id="PTHR28008">
    <property type="entry name" value="DOMAIN PROTEIN, PUTATIVE (AFU_ORTHOLOGUE AFUA_3G10980)-RELATED"/>
    <property type="match status" value="1"/>
</dbReference>
<dbReference type="Proteomes" id="UP001596388">
    <property type="component" value="Unassembled WGS sequence"/>
</dbReference>
<dbReference type="EMBL" id="JBHTAG010000002">
    <property type="protein sequence ID" value="MFC7096871.1"/>
    <property type="molecule type" value="Genomic_DNA"/>
</dbReference>
<accession>A0ABD5WU76</accession>
<keyword evidence="1" id="KW-0472">Membrane</keyword>
<sequence>MNDDGRRLAVFVAVAATVVVASLVPAPTGPSGEPTPDIAPPGSDLIVHAVGYAAVAYALARALPERLRGDGALGPLAGVVVATAALGGAVELAQGVVPGRTTSLFDAVANTLGALVGALWWRRRRRRDRRE</sequence>
<reference evidence="3 4" key="1">
    <citation type="journal article" date="2019" name="Int. J. Syst. Evol. Microbiol.">
        <title>The Global Catalogue of Microorganisms (GCM) 10K type strain sequencing project: providing services to taxonomists for standard genome sequencing and annotation.</title>
        <authorList>
            <consortium name="The Broad Institute Genomics Platform"/>
            <consortium name="The Broad Institute Genome Sequencing Center for Infectious Disease"/>
            <person name="Wu L."/>
            <person name="Ma J."/>
        </authorList>
    </citation>
    <scope>NUCLEOTIDE SEQUENCE [LARGE SCALE GENOMIC DNA]</scope>
    <source>
        <strain evidence="3 4">DT55</strain>
    </source>
</reference>
<dbReference type="GeneID" id="79269235"/>